<dbReference type="EMBL" id="QHKM01000006">
    <property type="protein sequence ID" value="RAK64597.1"/>
    <property type="molecule type" value="Genomic_DNA"/>
</dbReference>
<protein>
    <submittedName>
        <fullName evidence="1">Uncharacterized protein</fullName>
    </submittedName>
</protein>
<keyword evidence="2" id="KW-1185">Reference proteome</keyword>
<dbReference type="RefSeq" id="WP_111479553.1">
    <property type="nucleotide sequence ID" value="NZ_QHKM01000006.1"/>
</dbReference>
<reference evidence="2" key="1">
    <citation type="submission" date="2018-05" db="EMBL/GenBank/DDBJ databases">
        <authorList>
            <person name="Nie L."/>
        </authorList>
    </citation>
    <scope>NUCLEOTIDE SEQUENCE [LARGE SCALE GENOMIC DNA]</scope>
    <source>
        <strain evidence="2">NL</strain>
    </source>
</reference>
<sequence length="181" mass="20274">MPDSAFVLTVPQPCHEDWQQLTPAGQGRHCAACRTVVVDFTGMSDAELLRWFSRATASICGRFRPDQLDRPLFLQPRLRPPRWYRWLVAGAVVWAALTPTDAAAQRPVWPEQRLRPLIARPRALRPAAAPLAGESQPDEPIRHAQPLPQRAVIGGAIPGVRITVLAEPPRPFLLQLEDWLH</sequence>
<evidence type="ECO:0000313" key="1">
    <source>
        <dbReference type="EMBL" id="RAK64597.1"/>
    </source>
</evidence>
<name>A0A328BC72_9BACT</name>
<comment type="caution">
    <text evidence="1">The sequence shown here is derived from an EMBL/GenBank/DDBJ whole genome shotgun (WGS) entry which is preliminary data.</text>
</comment>
<dbReference type="AlphaFoldDB" id="A0A328BC72"/>
<dbReference type="Proteomes" id="UP000248553">
    <property type="component" value="Unassembled WGS sequence"/>
</dbReference>
<dbReference type="OrthoDB" id="7432683at2"/>
<evidence type="ECO:0000313" key="2">
    <source>
        <dbReference type="Proteomes" id="UP000248553"/>
    </source>
</evidence>
<organism evidence="1 2">
    <name type="scientific">Hymenobacter edaphi</name>
    <dbReference type="NCBI Taxonomy" id="2211146"/>
    <lineage>
        <taxon>Bacteria</taxon>
        <taxon>Pseudomonadati</taxon>
        <taxon>Bacteroidota</taxon>
        <taxon>Cytophagia</taxon>
        <taxon>Cytophagales</taxon>
        <taxon>Hymenobacteraceae</taxon>
        <taxon>Hymenobacter</taxon>
    </lineage>
</organism>
<gene>
    <name evidence="1" type="ORF">DLM85_18075</name>
</gene>
<accession>A0A328BC72</accession>
<proteinExistence type="predicted"/>